<reference evidence="2 3" key="1">
    <citation type="submission" date="2021-01" db="EMBL/GenBank/DDBJ databases">
        <title>Genome public.</title>
        <authorList>
            <person name="Liu C."/>
            <person name="Sun Q."/>
        </authorList>
    </citation>
    <scope>NUCLEOTIDE SEQUENCE [LARGE SCALE GENOMIC DNA]</scope>
    <source>
        <strain evidence="2 3">YIM B02564</strain>
    </source>
</reference>
<dbReference type="InterPro" id="IPR029024">
    <property type="entry name" value="TerB-like"/>
</dbReference>
<dbReference type="Gene3D" id="1.20.120.20">
    <property type="entry name" value="Apolipoprotein"/>
    <property type="match status" value="1"/>
</dbReference>
<keyword evidence="3" id="KW-1185">Reference proteome</keyword>
<evidence type="ECO:0000313" key="3">
    <source>
        <dbReference type="Proteomes" id="UP000623967"/>
    </source>
</evidence>
<proteinExistence type="predicted"/>
<dbReference type="RefSeq" id="WP_202651577.1">
    <property type="nucleotide sequence ID" value="NZ_JAESWB010000005.1"/>
</dbReference>
<gene>
    <name evidence="2" type="ORF">JK635_01115</name>
</gene>
<dbReference type="EMBL" id="JAESWB010000005">
    <property type="protein sequence ID" value="MBL4950843.1"/>
    <property type="molecule type" value="Genomic_DNA"/>
</dbReference>
<feature type="transmembrane region" description="Helical" evidence="1">
    <location>
        <begin position="259"/>
        <end position="282"/>
    </location>
</feature>
<evidence type="ECO:0000256" key="1">
    <source>
        <dbReference type="SAM" id="Phobius"/>
    </source>
</evidence>
<keyword evidence="1" id="KW-0812">Transmembrane</keyword>
<evidence type="ECO:0008006" key="4">
    <source>
        <dbReference type="Google" id="ProtNLM"/>
    </source>
</evidence>
<protein>
    <recommendedName>
        <fullName evidence="4">TerB family tellurite resistance protein</fullName>
    </recommendedName>
</protein>
<comment type="caution">
    <text evidence="2">The sequence shown here is derived from an EMBL/GenBank/DDBJ whole genome shotgun (WGS) entry which is preliminary data.</text>
</comment>
<name>A0ABS1THQ0_9BACI</name>
<sequence>MGIFRSMKEKIVDLKDEAEYKMYEWGVDEKLSSIKSKVADKVEDIKLDAEIFVDDVKDKVGDIKEDVKYKLDDFKLDAEIFIDDMKVKVAPKPKLPEEEKYVILEDMDEVVKINYTKILIHLGYADGELDQKELVELYSLMGQLNFNVQQRMVIREYMTQVDEELEALLSAMDEKAPGGSEEVLHLSLIKNCIRLAKVTTNRLNEVQLAFIKQIAQKYQIGDDKILFLEEACEMDEKILNGQISDNDIIKNAKAMAAKAGAVGVPMAAVYLSGTAGLSAAGITSGLAGLGLGGVLGLSSMVTGIGVVVLLGVGAYKTVKWATNNGQREIANKREFLIKQVIMNSQNTINYLIEDINYFTTQVLEIAEEAEMNRQRLAKVVREIRVLKDALSTLRSRELQLQEGIQYEEA</sequence>
<dbReference type="Gene3D" id="1.10.3680.10">
    <property type="entry name" value="TerB-like"/>
    <property type="match status" value="1"/>
</dbReference>
<keyword evidence="1" id="KW-0472">Membrane</keyword>
<evidence type="ECO:0000313" key="2">
    <source>
        <dbReference type="EMBL" id="MBL4950843.1"/>
    </source>
</evidence>
<feature type="transmembrane region" description="Helical" evidence="1">
    <location>
        <begin position="294"/>
        <end position="315"/>
    </location>
</feature>
<accession>A0ABS1THQ0</accession>
<keyword evidence="1" id="KW-1133">Transmembrane helix</keyword>
<organism evidence="2 3">
    <name type="scientific">Neobacillus paridis</name>
    <dbReference type="NCBI Taxonomy" id="2803862"/>
    <lineage>
        <taxon>Bacteria</taxon>
        <taxon>Bacillati</taxon>
        <taxon>Bacillota</taxon>
        <taxon>Bacilli</taxon>
        <taxon>Bacillales</taxon>
        <taxon>Bacillaceae</taxon>
        <taxon>Neobacillus</taxon>
    </lineage>
</organism>
<dbReference type="Proteomes" id="UP000623967">
    <property type="component" value="Unassembled WGS sequence"/>
</dbReference>